<name>A0A182Q0C4_9DIPT</name>
<dbReference type="Proteomes" id="UP000075886">
    <property type="component" value="Unassembled WGS sequence"/>
</dbReference>
<proteinExistence type="predicted"/>
<dbReference type="AlphaFoldDB" id="A0A182Q0C4"/>
<keyword evidence="3" id="KW-1185">Reference proteome</keyword>
<sequence>MELTVPTVAYMDIKKSIFFDAADKNMPSDAPQNNGLANLDPCLRWEWTNSNSETKDTSRDFGVPLGGCDIKREDEIATNCRTISQTKGENTLAFHMANLKNLNPATNPTPNLTHRPTRIDLMLVLLLLCLGWLAPLVALSTRM</sequence>
<dbReference type="EnsemblMetazoa" id="AFAF000541-RA">
    <property type="protein sequence ID" value="AFAF000541-PA"/>
    <property type="gene ID" value="AFAF000541"/>
</dbReference>
<protein>
    <submittedName>
        <fullName evidence="2">Uncharacterized protein</fullName>
    </submittedName>
</protein>
<organism evidence="2 3">
    <name type="scientific">Anopheles farauti</name>
    <dbReference type="NCBI Taxonomy" id="69004"/>
    <lineage>
        <taxon>Eukaryota</taxon>
        <taxon>Metazoa</taxon>
        <taxon>Ecdysozoa</taxon>
        <taxon>Arthropoda</taxon>
        <taxon>Hexapoda</taxon>
        <taxon>Insecta</taxon>
        <taxon>Pterygota</taxon>
        <taxon>Neoptera</taxon>
        <taxon>Endopterygota</taxon>
        <taxon>Diptera</taxon>
        <taxon>Nematocera</taxon>
        <taxon>Culicoidea</taxon>
        <taxon>Culicidae</taxon>
        <taxon>Anophelinae</taxon>
        <taxon>Anopheles</taxon>
    </lineage>
</organism>
<dbReference type="EMBL" id="AXCN02001457">
    <property type="status" value="NOT_ANNOTATED_CDS"/>
    <property type="molecule type" value="Genomic_DNA"/>
</dbReference>
<reference evidence="2" key="2">
    <citation type="submission" date="2020-05" db="UniProtKB">
        <authorList>
            <consortium name="EnsemblMetazoa"/>
        </authorList>
    </citation>
    <scope>IDENTIFICATION</scope>
    <source>
        <strain evidence="2">FAR1</strain>
    </source>
</reference>
<keyword evidence="1" id="KW-0472">Membrane</keyword>
<evidence type="ECO:0000313" key="3">
    <source>
        <dbReference type="Proteomes" id="UP000075886"/>
    </source>
</evidence>
<evidence type="ECO:0000313" key="2">
    <source>
        <dbReference type="EnsemblMetazoa" id="AFAF000541-PA"/>
    </source>
</evidence>
<feature type="transmembrane region" description="Helical" evidence="1">
    <location>
        <begin position="121"/>
        <end position="139"/>
    </location>
</feature>
<reference evidence="3" key="1">
    <citation type="submission" date="2014-01" db="EMBL/GenBank/DDBJ databases">
        <title>The Genome Sequence of Anopheles farauti FAR1 (V2).</title>
        <authorList>
            <consortium name="The Broad Institute Genomics Platform"/>
            <person name="Neafsey D.E."/>
            <person name="Besansky N."/>
            <person name="Howell P."/>
            <person name="Walton C."/>
            <person name="Young S.K."/>
            <person name="Zeng Q."/>
            <person name="Gargeya S."/>
            <person name="Fitzgerald M."/>
            <person name="Haas B."/>
            <person name="Abouelleil A."/>
            <person name="Allen A.W."/>
            <person name="Alvarado L."/>
            <person name="Arachchi H.M."/>
            <person name="Berlin A.M."/>
            <person name="Chapman S.B."/>
            <person name="Gainer-Dewar J."/>
            <person name="Goldberg J."/>
            <person name="Griggs A."/>
            <person name="Gujja S."/>
            <person name="Hansen M."/>
            <person name="Howarth C."/>
            <person name="Imamovic A."/>
            <person name="Ireland A."/>
            <person name="Larimer J."/>
            <person name="McCowan C."/>
            <person name="Murphy C."/>
            <person name="Pearson M."/>
            <person name="Poon T.W."/>
            <person name="Priest M."/>
            <person name="Roberts A."/>
            <person name="Saif S."/>
            <person name="Shea T."/>
            <person name="Sisk P."/>
            <person name="Sykes S."/>
            <person name="Wortman J."/>
            <person name="Nusbaum C."/>
            <person name="Birren B."/>
        </authorList>
    </citation>
    <scope>NUCLEOTIDE SEQUENCE [LARGE SCALE GENOMIC DNA]</scope>
    <source>
        <strain evidence="3">FAR1</strain>
    </source>
</reference>
<keyword evidence="1" id="KW-1133">Transmembrane helix</keyword>
<accession>A0A182Q0C4</accession>
<keyword evidence="1" id="KW-0812">Transmembrane</keyword>
<dbReference type="VEuPathDB" id="VectorBase:AFAF000541"/>
<evidence type="ECO:0000256" key="1">
    <source>
        <dbReference type="SAM" id="Phobius"/>
    </source>
</evidence>